<reference evidence="1" key="2">
    <citation type="journal article" date="2017" name="J. Med. Entomol.">
        <title>Transcriptome Analysis of the Triatoma infestans (Hemiptera: Reduviidae) Integument.</title>
        <authorList>
            <person name="Calderon-Fernandez G.M."/>
            <person name="Moriconi D.E."/>
            <person name="Dulbecco A.B."/>
            <person name="Juarez M.P."/>
        </authorList>
    </citation>
    <scope>NUCLEOTIDE SEQUENCE</scope>
    <source>
        <strain evidence="1">Int1</strain>
        <tissue evidence="1">Integument</tissue>
    </source>
</reference>
<proteinExistence type="predicted"/>
<dbReference type="EMBL" id="GEMB01001778">
    <property type="protein sequence ID" value="JAS01392.1"/>
    <property type="molecule type" value="Transcribed_RNA"/>
</dbReference>
<sequence>MLSSSRLYFFMWDLKFVNNVYF</sequence>
<accession>A0A161N3C0</accession>
<keyword evidence="1" id="KW-0808">Transferase</keyword>
<name>A0A161N3C0_TRIIF</name>
<organism evidence="1">
    <name type="scientific">Triatoma infestans</name>
    <name type="common">Assassin bug</name>
    <dbReference type="NCBI Taxonomy" id="30076"/>
    <lineage>
        <taxon>Eukaryota</taxon>
        <taxon>Metazoa</taxon>
        <taxon>Ecdysozoa</taxon>
        <taxon>Arthropoda</taxon>
        <taxon>Hexapoda</taxon>
        <taxon>Insecta</taxon>
        <taxon>Pterygota</taxon>
        <taxon>Neoptera</taxon>
        <taxon>Paraneoptera</taxon>
        <taxon>Hemiptera</taxon>
        <taxon>Heteroptera</taxon>
        <taxon>Panheteroptera</taxon>
        <taxon>Cimicomorpha</taxon>
        <taxon>Reduviidae</taxon>
        <taxon>Triatominae</taxon>
        <taxon>Triatoma</taxon>
    </lineage>
</organism>
<evidence type="ECO:0000313" key="1">
    <source>
        <dbReference type="EMBL" id="JAS01392.1"/>
    </source>
</evidence>
<reference evidence="1" key="1">
    <citation type="submission" date="2016-04" db="EMBL/GenBank/DDBJ databases">
        <authorList>
            <person name="Calderon-Fernandez G.M.Sr."/>
        </authorList>
    </citation>
    <scope>NUCLEOTIDE SEQUENCE</scope>
    <source>
        <strain evidence="1">Int1</strain>
        <tissue evidence="1">Integument</tissue>
    </source>
</reference>
<dbReference type="EC" id="2.1.1.43" evidence="1"/>
<protein>
    <submittedName>
        <fullName evidence="1">Histone-lysine n-methyltransferase setd1</fullName>
        <ecNumber evidence="1">2.1.1.43</ecNumber>
    </submittedName>
</protein>
<dbReference type="GO" id="GO:0008168">
    <property type="term" value="F:methyltransferase activity"/>
    <property type="evidence" value="ECO:0007669"/>
    <property type="project" value="UniProtKB-KW"/>
</dbReference>
<dbReference type="GO" id="GO:0032259">
    <property type="term" value="P:methylation"/>
    <property type="evidence" value="ECO:0007669"/>
    <property type="project" value="UniProtKB-KW"/>
</dbReference>
<dbReference type="AlphaFoldDB" id="A0A161N3C0"/>
<keyword evidence="1" id="KW-0489">Methyltransferase</keyword>